<keyword evidence="1" id="KW-0547">Nucleotide-binding</keyword>
<evidence type="ECO:0000313" key="4">
    <source>
        <dbReference type="Proteomes" id="UP001610335"/>
    </source>
</evidence>
<reference evidence="3 4" key="1">
    <citation type="submission" date="2024-07" db="EMBL/GenBank/DDBJ databases">
        <title>Section-level genome sequencing and comparative genomics of Aspergillus sections Usti and Cavernicolus.</title>
        <authorList>
            <consortium name="Lawrence Berkeley National Laboratory"/>
            <person name="Nybo J.L."/>
            <person name="Vesth T.C."/>
            <person name="Theobald S."/>
            <person name="Frisvad J.C."/>
            <person name="Larsen T.O."/>
            <person name="Kjaerboelling I."/>
            <person name="Rothschild-Mancinelli K."/>
            <person name="Lyhne E.K."/>
            <person name="Kogle M.E."/>
            <person name="Barry K."/>
            <person name="Clum A."/>
            <person name="Na H."/>
            <person name="Ledsgaard L."/>
            <person name="Lin J."/>
            <person name="Lipzen A."/>
            <person name="Kuo A."/>
            <person name="Riley R."/>
            <person name="Mondo S."/>
            <person name="LaButti K."/>
            <person name="Haridas S."/>
            <person name="Pangalinan J."/>
            <person name="Salamov A.A."/>
            <person name="Simmons B.A."/>
            <person name="Magnuson J.K."/>
            <person name="Chen J."/>
            <person name="Drula E."/>
            <person name="Henrissat B."/>
            <person name="Wiebenga A."/>
            <person name="Lubbers R.J."/>
            <person name="Gomes A.C."/>
            <person name="Makela M.R."/>
            <person name="Stajich J."/>
            <person name="Grigoriev I.V."/>
            <person name="Mortensen U.H."/>
            <person name="De vries R.P."/>
            <person name="Baker S.E."/>
            <person name="Andersen M.R."/>
        </authorList>
    </citation>
    <scope>NUCLEOTIDE SEQUENCE [LARGE SCALE GENOMIC DNA]</scope>
    <source>
        <strain evidence="3 4">CBS 600.67</strain>
    </source>
</reference>
<organism evidence="3 4">
    <name type="scientific">Aspergillus cavernicola</name>
    <dbReference type="NCBI Taxonomy" id="176166"/>
    <lineage>
        <taxon>Eukaryota</taxon>
        <taxon>Fungi</taxon>
        <taxon>Dikarya</taxon>
        <taxon>Ascomycota</taxon>
        <taxon>Pezizomycotina</taxon>
        <taxon>Eurotiomycetes</taxon>
        <taxon>Eurotiomycetidae</taxon>
        <taxon>Eurotiales</taxon>
        <taxon>Aspergillaceae</taxon>
        <taxon>Aspergillus</taxon>
        <taxon>Aspergillus subgen. Nidulantes</taxon>
    </lineage>
</organism>
<dbReference type="Gene3D" id="3.40.50.300">
    <property type="entry name" value="P-loop containing nucleotide triphosphate hydrolases"/>
    <property type="match status" value="1"/>
</dbReference>
<dbReference type="SMART" id="SM00177">
    <property type="entry name" value="ARF"/>
    <property type="match status" value="1"/>
</dbReference>
<dbReference type="Pfam" id="PF00025">
    <property type="entry name" value="Arf"/>
    <property type="match status" value="1"/>
</dbReference>
<name>A0ABR4HPH0_9EURO</name>
<proteinExistence type="predicted"/>
<accession>A0ABR4HPH0</accession>
<dbReference type="EMBL" id="JBFXLS010000093">
    <property type="protein sequence ID" value="KAL2817260.1"/>
    <property type="molecule type" value="Genomic_DNA"/>
</dbReference>
<dbReference type="InterPro" id="IPR024156">
    <property type="entry name" value="Small_GTPase_ARF"/>
</dbReference>
<dbReference type="InterPro" id="IPR006689">
    <property type="entry name" value="Small_GTPase_ARF/SAR"/>
</dbReference>
<dbReference type="SUPFAM" id="SSF52540">
    <property type="entry name" value="P-loop containing nucleoside triphosphate hydrolases"/>
    <property type="match status" value="1"/>
</dbReference>
<protein>
    <submittedName>
        <fullName evidence="3">P-loop containing nucleoside triphosphate hydrolase protein</fullName>
    </submittedName>
</protein>
<keyword evidence="4" id="KW-1185">Reference proteome</keyword>
<dbReference type="PROSITE" id="PS51417">
    <property type="entry name" value="ARF"/>
    <property type="match status" value="1"/>
</dbReference>
<evidence type="ECO:0000313" key="3">
    <source>
        <dbReference type="EMBL" id="KAL2817260.1"/>
    </source>
</evidence>
<keyword evidence="3" id="KW-0378">Hydrolase</keyword>
<evidence type="ECO:0000256" key="2">
    <source>
        <dbReference type="ARBA" id="ARBA00023134"/>
    </source>
</evidence>
<sequence>MFKGLTRWLFGATEYPVLVVGNDASGKTTLLYRLKLNKLVTAIPTIGFNVETIEYPRGWQWTMWDVGGCDKIQPLLRHYLKPNTLVLFLHDCSDTDRQEFPEWLRYFLNDMVEAQSKYIWILPTKQDAITERETFISGVRQMYEKELAQYKRDIQYKVLEHKLSAKTGEGMQEVMAELYRTMALESGRVILPKIENDIGPQKAPTSEEELKALIDMEGNDDNIKPESFWLSFLSADLPAWDHRSHLKAGYFIVLDDAAKGDSIFTTADKFITHIKRLKETHPDRFRNTEHQTMTIFWLLQLQLAIWNYKIDKGLDQFPAWGDFQDVLLHAPSLRNTKLWSLYYTRDRIFSQQAREAWIIPDLQQFPILKPQPIQTKSTPIAMEGSDRLLRFAYAITQHILASGLRRGAVIKDALSSLQATTIRLRIVDLTIPPYSETQAYFWIQVVHAALRSLESQKERPDFLTKKSYDAFPTAQLSFSNFTILFDITPKAWKGYYSSEIWDSVAARIEFVPPDIKPLPNIIGISSDAHKKATI</sequence>
<keyword evidence="2" id="KW-0342">GTP-binding</keyword>
<dbReference type="Proteomes" id="UP001610335">
    <property type="component" value="Unassembled WGS sequence"/>
</dbReference>
<evidence type="ECO:0000256" key="1">
    <source>
        <dbReference type="ARBA" id="ARBA00022741"/>
    </source>
</evidence>
<dbReference type="InterPro" id="IPR027417">
    <property type="entry name" value="P-loop_NTPase"/>
</dbReference>
<gene>
    <name evidence="3" type="ORF">BDW59DRAFT_182271</name>
</gene>
<dbReference type="PANTHER" id="PTHR11711">
    <property type="entry name" value="ADP RIBOSYLATION FACTOR-RELATED"/>
    <property type="match status" value="1"/>
</dbReference>
<comment type="caution">
    <text evidence="3">The sequence shown here is derived from an EMBL/GenBank/DDBJ whole genome shotgun (WGS) entry which is preliminary data.</text>
</comment>
<dbReference type="GO" id="GO:0016787">
    <property type="term" value="F:hydrolase activity"/>
    <property type="evidence" value="ECO:0007669"/>
    <property type="project" value="UniProtKB-KW"/>
</dbReference>